<accession>A0A448Z5T4</accession>
<feature type="unsure residue" description="I or L" evidence="2">
    <location>
        <position position="219"/>
    </location>
</feature>
<feature type="unsure residue" description="I or L" evidence="2">
    <location>
        <position position="40"/>
    </location>
</feature>
<feature type="region of interest" description="Disordered" evidence="1">
    <location>
        <begin position="1"/>
        <end position="28"/>
    </location>
</feature>
<protein>
    <submittedName>
        <fullName evidence="2">Uncharacterized protein</fullName>
    </submittedName>
</protein>
<feature type="region of interest" description="Disordered" evidence="1">
    <location>
        <begin position="185"/>
        <end position="205"/>
    </location>
</feature>
<gene>
    <name evidence="2" type="ORF">PSNMU_V1.4_AUG-EV-PASAV3_0041900</name>
</gene>
<sequence length="333" mass="37282">MGHKGDTLDEDQIDTTDDESSFSSSSSSSFDIIDNIIGPLDANETFGPDASHLGTATYDDVPGSSIHLCLELLSSKDPDLIRVGLQRLMLLTKGRTLSGLYHSEEVASHVLVFGGPLGTIEELLRYIFATLICDSPHQDHREKHLTTGVTDFDEDKDALFDWILDYDPLTGIDGNGKHISYYDDDHSCTSSDSEDTERQPLHPQGKANGIFHNHALRVLANALGKVASTTTTKSLNDTEQQALRDPLWNNMIRSLIENIETNRNTDATGYSLKILRLLYSVDPETIEPLLKYSLFDRLVFFAEYGKFYRYPMIYTEASELLNRTIQHSEESNV</sequence>
<dbReference type="Proteomes" id="UP000291116">
    <property type="component" value="Unassembled WGS sequence"/>
</dbReference>
<organism evidence="2 3">
    <name type="scientific">Pseudo-nitzschia multistriata</name>
    <dbReference type="NCBI Taxonomy" id="183589"/>
    <lineage>
        <taxon>Eukaryota</taxon>
        <taxon>Sar</taxon>
        <taxon>Stramenopiles</taxon>
        <taxon>Ochrophyta</taxon>
        <taxon>Bacillariophyta</taxon>
        <taxon>Bacillariophyceae</taxon>
        <taxon>Bacillariophycidae</taxon>
        <taxon>Bacillariales</taxon>
        <taxon>Bacillariaceae</taxon>
        <taxon>Pseudo-nitzschia</taxon>
    </lineage>
</organism>
<name>A0A448Z5T4_9STRA</name>
<dbReference type="AlphaFoldDB" id="A0A448Z5T4"/>
<keyword evidence="3" id="KW-1185">Reference proteome</keyword>
<evidence type="ECO:0000313" key="3">
    <source>
        <dbReference type="Proteomes" id="UP000291116"/>
    </source>
</evidence>
<reference evidence="2 3" key="1">
    <citation type="submission" date="2019-01" db="EMBL/GenBank/DDBJ databases">
        <authorList>
            <person name="Ferrante I. M."/>
        </authorList>
    </citation>
    <scope>NUCLEOTIDE SEQUENCE [LARGE SCALE GENOMIC DNA]</scope>
    <source>
        <strain evidence="2 3">B856</strain>
    </source>
</reference>
<proteinExistence type="predicted"/>
<evidence type="ECO:0000256" key="1">
    <source>
        <dbReference type="SAM" id="MobiDB-lite"/>
    </source>
</evidence>
<evidence type="ECO:0000313" key="2">
    <source>
        <dbReference type="EMBL" id="VEU37390.1"/>
    </source>
</evidence>
<feature type="compositionally biased region" description="Acidic residues" evidence="1">
    <location>
        <begin position="8"/>
        <end position="20"/>
    </location>
</feature>
<dbReference type="OrthoDB" id="47176at2759"/>
<dbReference type="EMBL" id="CAACVS010000125">
    <property type="protein sequence ID" value="VEU37390.1"/>
    <property type="molecule type" value="Genomic_DNA"/>
</dbReference>